<organism evidence="1 2">
    <name type="scientific">Neolewinella aurantiaca</name>
    <dbReference type="NCBI Taxonomy" id="2602767"/>
    <lineage>
        <taxon>Bacteria</taxon>
        <taxon>Pseudomonadati</taxon>
        <taxon>Bacteroidota</taxon>
        <taxon>Saprospiria</taxon>
        <taxon>Saprospirales</taxon>
        <taxon>Lewinellaceae</taxon>
        <taxon>Neolewinella</taxon>
    </lineage>
</organism>
<gene>
    <name evidence="1" type="ORF">FUA23_19025</name>
</gene>
<dbReference type="Pfam" id="PF03400">
    <property type="entry name" value="DDE_Tnp_IS1"/>
    <property type="match status" value="1"/>
</dbReference>
<keyword evidence="2" id="KW-1185">Reference proteome</keyword>
<protein>
    <submittedName>
        <fullName evidence="1">IS1 family transposase</fullName>
    </submittedName>
</protein>
<evidence type="ECO:0000313" key="2">
    <source>
        <dbReference type="Proteomes" id="UP000321907"/>
    </source>
</evidence>
<dbReference type="RefSeq" id="WP_246144370.1">
    <property type="nucleotide sequence ID" value="NZ_VOXD01000037.1"/>
</dbReference>
<evidence type="ECO:0000313" key="1">
    <source>
        <dbReference type="EMBL" id="TXF87088.1"/>
    </source>
</evidence>
<comment type="caution">
    <text evidence="1">The sequence shown here is derived from an EMBL/GenBank/DDBJ whole genome shotgun (WGS) entry which is preliminary data.</text>
</comment>
<reference evidence="1 2" key="1">
    <citation type="submission" date="2019-08" db="EMBL/GenBank/DDBJ databases">
        <title>Lewinella sp. strain SSH13 Genome sequencing and assembly.</title>
        <authorList>
            <person name="Kim I."/>
        </authorList>
    </citation>
    <scope>NUCLEOTIDE SEQUENCE [LARGE SCALE GENOMIC DNA]</scope>
    <source>
        <strain evidence="1 2">SSH13</strain>
    </source>
</reference>
<accession>A0A5C7FC94</accession>
<dbReference type="Proteomes" id="UP000321907">
    <property type="component" value="Unassembled WGS sequence"/>
</dbReference>
<dbReference type="EMBL" id="VOXD01000037">
    <property type="protein sequence ID" value="TXF87088.1"/>
    <property type="molecule type" value="Genomic_DNA"/>
</dbReference>
<dbReference type="GO" id="GO:0004803">
    <property type="term" value="F:transposase activity"/>
    <property type="evidence" value="ECO:0007669"/>
    <property type="project" value="InterPro"/>
</dbReference>
<dbReference type="GO" id="GO:0006313">
    <property type="term" value="P:DNA transposition"/>
    <property type="evidence" value="ECO:0007669"/>
    <property type="project" value="InterPro"/>
</dbReference>
<name>A0A5C7FC94_9BACT</name>
<dbReference type="GO" id="GO:0003677">
    <property type="term" value="F:DNA binding"/>
    <property type="evidence" value="ECO:0007669"/>
    <property type="project" value="InterPro"/>
</dbReference>
<proteinExistence type="predicted"/>
<dbReference type="AlphaFoldDB" id="A0A5C7FC94"/>
<sequence>MWSFVQKKAFKRWIGVAFDPVHRVVVAYHIGGRGDKDARAFLAKIPKRLRSCCFETDYWSSYEKIFTNHRIGKEFTY</sequence>
<dbReference type="InterPro" id="IPR005063">
    <property type="entry name" value="Transposase_27"/>
</dbReference>